<dbReference type="AlphaFoldDB" id="A0A3P7Q451"/>
<accession>A0A3P7Q451</accession>
<keyword evidence="2" id="KW-1185">Reference proteome</keyword>
<dbReference type="Proteomes" id="UP000281553">
    <property type="component" value="Unassembled WGS sequence"/>
</dbReference>
<evidence type="ECO:0000313" key="2">
    <source>
        <dbReference type="Proteomes" id="UP000281553"/>
    </source>
</evidence>
<gene>
    <name evidence="1" type="ORF">DILT_LOCUS14856</name>
</gene>
<sequence>MMKLFKQKKKPANSPNVAKLMYLENLETSDFDTISTEGYQRILKGERMYQDDAS</sequence>
<name>A0A3P7Q451_DIBLA</name>
<protein>
    <submittedName>
        <fullName evidence="1">Uncharacterized protein</fullName>
    </submittedName>
</protein>
<organism evidence="1 2">
    <name type="scientific">Dibothriocephalus latus</name>
    <name type="common">Fish tapeworm</name>
    <name type="synonym">Diphyllobothrium latum</name>
    <dbReference type="NCBI Taxonomy" id="60516"/>
    <lineage>
        <taxon>Eukaryota</taxon>
        <taxon>Metazoa</taxon>
        <taxon>Spiralia</taxon>
        <taxon>Lophotrochozoa</taxon>
        <taxon>Platyhelminthes</taxon>
        <taxon>Cestoda</taxon>
        <taxon>Eucestoda</taxon>
        <taxon>Diphyllobothriidea</taxon>
        <taxon>Diphyllobothriidae</taxon>
        <taxon>Dibothriocephalus</taxon>
    </lineage>
</organism>
<dbReference type="EMBL" id="UYRU01076189">
    <property type="protein sequence ID" value="VDN26672.1"/>
    <property type="molecule type" value="Genomic_DNA"/>
</dbReference>
<evidence type="ECO:0000313" key="1">
    <source>
        <dbReference type="EMBL" id="VDN26672.1"/>
    </source>
</evidence>
<reference evidence="1 2" key="1">
    <citation type="submission" date="2018-11" db="EMBL/GenBank/DDBJ databases">
        <authorList>
            <consortium name="Pathogen Informatics"/>
        </authorList>
    </citation>
    <scope>NUCLEOTIDE SEQUENCE [LARGE SCALE GENOMIC DNA]</scope>
</reference>
<dbReference type="OrthoDB" id="9976063at2759"/>
<proteinExistence type="predicted"/>